<evidence type="ECO:0000313" key="2">
    <source>
        <dbReference type="EMBL" id="MFC4469275.1"/>
    </source>
</evidence>
<reference evidence="3" key="1">
    <citation type="journal article" date="2019" name="Int. J. Syst. Evol. Microbiol.">
        <title>The Global Catalogue of Microorganisms (GCM) 10K type strain sequencing project: providing services to taxonomists for standard genome sequencing and annotation.</title>
        <authorList>
            <consortium name="The Broad Institute Genomics Platform"/>
            <consortium name="The Broad Institute Genome Sequencing Center for Infectious Disease"/>
            <person name="Wu L."/>
            <person name="Ma J."/>
        </authorList>
    </citation>
    <scope>NUCLEOTIDE SEQUENCE [LARGE SCALE GENOMIC DNA]</scope>
    <source>
        <strain evidence="3">DT43</strain>
    </source>
</reference>
<dbReference type="InterPro" id="IPR050742">
    <property type="entry name" value="Helicase_Restrict-Modif_Enz"/>
</dbReference>
<protein>
    <submittedName>
        <fullName evidence="2">Helicase associated domain protein</fullName>
    </submittedName>
</protein>
<keyword evidence="3" id="KW-1185">Reference proteome</keyword>
<dbReference type="PANTHER" id="PTHR47396:SF1">
    <property type="entry name" value="ATP-DEPENDENT HELICASE IRC3-RELATED"/>
    <property type="match status" value="1"/>
</dbReference>
<dbReference type="PANTHER" id="PTHR47396">
    <property type="entry name" value="TYPE I RESTRICTION ENZYME ECOKI R PROTEIN"/>
    <property type="match status" value="1"/>
</dbReference>
<dbReference type="InterPro" id="IPR027417">
    <property type="entry name" value="P-loop_NTPase"/>
</dbReference>
<dbReference type="Pfam" id="PF03457">
    <property type="entry name" value="HA"/>
    <property type="match status" value="2"/>
</dbReference>
<dbReference type="RefSeq" id="WP_386347978.1">
    <property type="nucleotide sequence ID" value="NZ_JBHSFG010000059.1"/>
</dbReference>
<dbReference type="EMBL" id="JBHSFG010000059">
    <property type="protein sequence ID" value="MFC4469275.1"/>
    <property type="molecule type" value="Genomic_DNA"/>
</dbReference>
<dbReference type="InterPro" id="IPR014001">
    <property type="entry name" value="Helicase_ATP-bd"/>
</dbReference>
<name>A0ABV8YX98_9ACTN</name>
<comment type="caution">
    <text evidence="2">The sequence shown here is derived from an EMBL/GenBank/DDBJ whole genome shotgun (WGS) entry which is preliminary data.</text>
</comment>
<dbReference type="CDD" id="cd18785">
    <property type="entry name" value="SF2_C"/>
    <property type="match status" value="1"/>
</dbReference>
<evidence type="ECO:0000313" key="3">
    <source>
        <dbReference type="Proteomes" id="UP001596012"/>
    </source>
</evidence>
<accession>A0ABV8YX98</accession>
<dbReference type="SUPFAM" id="SSF52540">
    <property type="entry name" value="P-loop containing nucleoside triphosphate hydrolases"/>
    <property type="match status" value="1"/>
</dbReference>
<dbReference type="Proteomes" id="UP001596012">
    <property type="component" value="Unassembled WGS sequence"/>
</dbReference>
<dbReference type="PROSITE" id="PS51192">
    <property type="entry name" value="HELICASE_ATP_BIND_1"/>
    <property type="match status" value="1"/>
</dbReference>
<dbReference type="Gene3D" id="6.10.140.530">
    <property type="match status" value="1"/>
</dbReference>
<proteinExistence type="predicted"/>
<sequence>MATLTLNGLKTPLHGHQDMAVDAIVTPFAEGATRVTTTMATGTGKTHVALHAVQETAPQGRALVLVPSQALLEQTAQTWRREGRPGRYLGVCSPDEALSRSLAKTLTVVNTPERLAEAAADTDGPLNVFCTYQSLFKVVQAHADYHLPDWDVVVADEAHHTAGRLDKAWGAVHDNDALPARHRLYMTATFRKFERRGTEPDVEVASMDDQSLYGPVVYRLSMAEAIQQGLLADYRISVITITDKDLRRILRSTLSSYTTEALRAAAAQVALLVAHQRYDLRRTLSFHPCIAAAEACAETLPQTAARMPGYDTSRLQVNTVNSKQRPFDRYQNYAAFRTAPLSTHPADTQPRRAVLTNCRCCAEGIDIPAIDSLLFAHPKTSTIDIVQSVGRTLRQTPGDGKISTIIIPVYTAPGEDIGQATRRTRFHLIYQVLIELSVYDEHVFHRVEYLNGDGEPTQPELAARPERVDEILAVLGLDHVDAPNQVWEMGFEQAQRYHAEHGNLDVASRHKTSDRFYLGWWLGQQRSLHANRMLLPDRVKRLAALGMTWPHPSRSIEYKLDIARDYTAQHGHLAPRSNEHHAGIALGRHVADWRREARQRTLPHCYHRALNDIYPWWAFRWKEEWKRTYATALKAARRGDLAFPDLSPDSDDSPLTRWLDHQIDLLGALTETQHNLLGALPLDHPLALLLRRPRGASACAFTRGLRAARTFWRSHQHLNVPRSYPCTVDGYSLDLGRWIRERRRDPTQLTREQLDALEALDMRWT</sequence>
<dbReference type="SMART" id="SM00487">
    <property type="entry name" value="DEXDc"/>
    <property type="match status" value="1"/>
</dbReference>
<gene>
    <name evidence="2" type="ORF">ACFPH6_32980</name>
</gene>
<dbReference type="Pfam" id="PF04851">
    <property type="entry name" value="ResIII"/>
    <property type="match status" value="1"/>
</dbReference>
<dbReference type="InterPro" id="IPR006935">
    <property type="entry name" value="Helicase/UvrB_N"/>
</dbReference>
<evidence type="ECO:0000259" key="1">
    <source>
        <dbReference type="PROSITE" id="PS51192"/>
    </source>
</evidence>
<dbReference type="InterPro" id="IPR005114">
    <property type="entry name" value="Helicase_assoc"/>
</dbReference>
<organism evidence="2 3">
    <name type="scientific">Streptomyces xiangluensis</name>
    <dbReference type="NCBI Taxonomy" id="2665720"/>
    <lineage>
        <taxon>Bacteria</taxon>
        <taxon>Bacillati</taxon>
        <taxon>Actinomycetota</taxon>
        <taxon>Actinomycetes</taxon>
        <taxon>Kitasatosporales</taxon>
        <taxon>Streptomycetaceae</taxon>
        <taxon>Streptomyces</taxon>
    </lineage>
</organism>
<dbReference type="Gene3D" id="3.40.50.300">
    <property type="entry name" value="P-loop containing nucleotide triphosphate hydrolases"/>
    <property type="match status" value="2"/>
</dbReference>
<feature type="domain" description="Helicase ATP-binding" evidence="1">
    <location>
        <begin position="26"/>
        <end position="208"/>
    </location>
</feature>